<keyword evidence="1" id="KW-0223">Dioxygenase</keyword>
<evidence type="ECO:0000313" key="1">
    <source>
        <dbReference type="EMBL" id="MFC1413559.1"/>
    </source>
</evidence>
<organism evidence="1 2">
    <name type="scientific">Streptacidiphilus alkalitolerans</name>
    <dbReference type="NCBI Taxonomy" id="3342712"/>
    <lineage>
        <taxon>Bacteria</taxon>
        <taxon>Bacillati</taxon>
        <taxon>Actinomycetota</taxon>
        <taxon>Actinomycetes</taxon>
        <taxon>Kitasatosporales</taxon>
        <taxon>Streptomycetaceae</taxon>
        <taxon>Streptacidiphilus</taxon>
    </lineage>
</organism>
<dbReference type="PIRSF" id="PIRSF009283">
    <property type="entry name" value="HPP_dOase"/>
    <property type="match status" value="1"/>
</dbReference>
<name>A0ABV6VIJ6_9ACTN</name>
<protein>
    <submittedName>
        <fullName evidence="1">4-hydroxyphenylpyruvate dioxygenase</fullName>
        <ecNumber evidence="1">1.13.11.27</ecNumber>
    </submittedName>
</protein>
<dbReference type="InterPro" id="IPR041736">
    <property type="entry name" value="4OHPhenylPyrv_dOase_N"/>
</dbReference>
<keyword evidence="1" id="KW-0560">Oxidoreductase</keyword>
<comment type="caution">
    <text evidence="1">The sequence shown here is derived from an EMBL/GenBank/DDBJ whole genome shotgun (WGS) entry which is preliminary data.</text>
</comment>
<dbReference type="CDD" id="cd08342">
    <property type="entry name" value="HPPD_N_like"/>
    <property type="match status" value="1"/>
</dbReference>
<dbReference type="CDD" id="cd07250">
    <property type="entry name" value="HPPD_C_like"/>
    <property type="match status" value="1"/>
</dbReference>
<dbReference type="Pfam" id="PF00903">
    <property type="entry name" value="Glyoxalase"/>
    <property type="match status" value="2"/>
</dbReference>
<keyword evidence="2" id="KW-1185">Reference proteome</keyword>
<reference evidence="1 2" key="1">
    <citation type="submission" date="2024-09" db="EMBL/GenBank/DDBJ databases">
        <authorList>
            <person name="Lee S.D."/>
        </authorList>
    </citation>
    <scope>NUCLEOTIDE SEQUENCE [LARGE SCALE GENOMIC DNA]</scope>
    <source>
        <strain evidence="1 2">N1-1</strain>
    </source>
</reference>
<accession>A0ABV6VIJ6</accession>
<dbReference type="SUPFAM" id="SSF54593">
    <property type="entry name" value="Glyoxalase/Bleomycin resistance protein/Dihydroxybiphenyl dioxygenase"/>
    <property type="match status" value="1"/>
</dbReference>
<dbReference type="PANTHER" id="PTHR11959">
    <property type="entry name" value="4-HYDROXYPHENYLPYRUVATE DIOXYGENASE"/>
    <property type="match status" value="1"/>
</dbReference>
<dbReference type="InterPro" id="IPR029068">
    <property type="entry name" value="Glyas_Bleomycin-R_OHBP_Dase"/>
</dbReference>
<sequence length="374" mass="40370">MDFLGVDHVEFYVGDARQAAFVLCSAFGFRLYGQGGPETGLPGQRSLLLGQGDCRVLLTSGLQPDHPAVDYVARHGDGVAVIAFGTPDAAAAYQGAVAGGATAIEAPQTFERDGASVVTATVSGFGDVVHRLVQREGSDQEFLPGAIEMLELPPPTGPELLLTIDHAAVCVPDGQLETTVDYYRKAFGFHLIFEEYIEVGKQGMFSQVVQSQGGGVTLTLIQPDLSRSPGQIDDFLAWHDGPGVQHLALSSRDIIAAVDALGERGVGFASTPDSYYTALDQRLGPVDLPVDRLRPRGILVDRDHWGQMYQIFAKSLHVRRTFFWELIERHGARTFGTSNIPALYEAKERELATVRQTVQAALPVQAAHSTEAAR</sequence>
<dbReference type="NCBIfam" id="TIGR01263">
    <property type="entry name" value="4HPPD"/>
    <property type="match status" value="1"/>
</dbReference>
<dbReference type="PANTHER" id="PTHR11959:SF1">
    <property type="entry name" value="4-HYDROXYPHENYLPYRUVATE DIOXYGENASE"/>
    <property type="match status" value="1"/>
</dbReference>
<dbReference type="Proteomes" id="UP001592582">
    <property type="component" value="Unassembled WGS sequence"/>
</dbReference>
<proteinExistence type="predicted"/>
<dbReference type="InterPro" id="IPR037523">
    <property type="entry name" value="VOC_core"/>
</dbReference>
<evidence type="ECO:0000313" key="2">
    <source>
        <dbReference type="Proteomes" id="UP001592582"/>
    </source>
</evidence>
<dbReference type="Gene3D" id="3.10.180.10">
    <property type="entry name" value="2,3-Dihydroxybiphenyl 1,2-Dioxygenase, domain 1"/>
    <property type="match status" value="2"/>
</dbReference>
<dbReference type="InterPro" id="IPR005956">
    <property type="entry name" value="4OHPhenylPyrv_dOase"/>
</dbReference>
<dbReference type="InterPro" id="IPR041735">
    <property type="entry name" value="4OHPhenylPyrv_dOase_C"/>
</dbReference>
<dbReference type="EC" id="1.13.11.27" evidence="1"/>
<gene>
    <name evidence="1" type="primary">hppD</name>
    <name evidence="1" type="ORF">ACEZDG_30290</name>
</gene>
<dbReference type="PROSITE" id="PS51819">
    <property type="entry name" value="VOC"/>
    <property type="match status" value="2"/>
</dbReference>
<dbReference type="InterPro" id="IPR004360">
    <property type="entry name" value="Glyas_Fos-R_dOase_dom"/>
</dbReference>
<dbReference type="EMBL" id="JBHEZX010000017">
    <property type="protein sequence ID" value="MFC1413559.1"/>
    <property type="molecule type" value="Genomic_DNA"/>
</dbReference>
<dbReference type="GO" id="GO:0003868">
    <property type="term" value="F:4-hydroxyphenylpyruvate dioxygenase activity"/>
    <property type="evidence" value="ECO:0007669"/>
    <property type="project" value="UniProtKB-EC"/>
</dbReference>